<dbReference type="GO" id="GO:0004180">
    <property type="term" value="F:carboxypeptidase activity"/>
    <property type="evidence" value="ECO:0007669"/>
    <property type="project" value="UniProtKB-KW"/>
</dbReference>
<dbReference type="OrthoDB" id="603275at2"/>
<evidence type="ECO:0000313" key="2">
    <source>
        <dbReference type="EMBL" id="TCV11389.1"/>
    </source>
</evidence>
<keyword evidence="2" id="KW-0645">Protease</keyword>
<proteinExistence type="predicted"/>
<dbReference type="AlphaFoldDB" id="A0A4R3VWL6"/>
<feature type="signal peptide" evidence="1">
    <location>
        <begin position="1"/>
        <end position="20"/>
    </location>
</feature>
<evidence type="ECO:0000256" key="1">
    <source>
        <dbReference type="SAM" id="SignalP"/>
    </source>
</evidence>
<keyword evidence="2" id="KW-0121">Carboxypeptidase</keyword>
<sequence length="894" mass="101995">MRQYILVLFCSFLFFTNAFGQGTEISGKVIDAKTKKGLQAITVLLKNNENKIIAFKSSDKDGSFSLRTSKDITGAYIEVNHLGYKKKRIDGVGIGAVQTIELEENTILLEDVEIKSRPHVRQQGDTLSYNVSSFAQDEDRSIGDVLKRMPGIEVSESGQIKYQGKSVSNFYLDGDDLLKDKYSIGTKTIAHKLVQDVQVLNNHEHMKVLKNKRYTEEVAINLVIKDEAKISVSGQAKLGAGLPKQYDLESNTVLFNKRYKGLNVLQGNNIGNELQGDLVGFNSSSILARLGRTQINNLLTLGTVGNPPLAKAHYFMNNSVGVNANNMYKLKKDWQLTSNIQGVYERSTKNFAGRTTYLTENGNISFDESQYAKTREWLGSFNFALAKNIERFYFNNEFAWEYEDENSLATVTSNTSIFDLSRNHLIKGFKNKVDYVPALNNGNIIQFGWYLNYGSKPQTLEVIPGVFNVLLKEAEPYDRTIQNVEVPSWLTNLSLGYRLPKGKIGQYYSVNFIADKQNLQSDIAILDGGSPIQLDAKDTQNDMLWLRSSIGIQASYDYRYRRFSSQLILPLALQNTSYKDPLFQLSENLDKVMFSPSFSSKYNLDPENELSFNYQRSNTFGNIEDVYRGLIVRNYRMISNNTAGINESISNNFGLNYKTGRTVKLLFYNVGLTYTISQATTMISNRIEEDNSQVILVQQENEVKNYGVNVGFDKYLFNWATTIKIGSSIAWTDYNQIFNDELLPFLNTTYTISPRIEAKVWKKLNLSYFGNLGWTTTKQLKANHGLDRNTFNITQNLGFPITLFKGFHMRVSGRHLFSQQQNLKDINYLFLDTFMRYTYKKWKTDFELNITNIGNIKNFETYNINANMQSQNNYELRGRMAILKAVFNFSKKTE</sequence>
<organism evidence="2 3">
    <name type="scientific">Sphingobacterium alimentarium</name>
    <dbReference type="NCBI Taxonomy" id="797292"/>
    <lineage>
        <taxon>Bacteria</taxon>
        <taxon>Pseudomonadati</taxon>
        <taxon>Bacteroidota</taxon>
        <taxon>Sphingobacteriia</taxon>
        <taxon>Sphingobacteriales</taxon>
        <taxon>Sphingobacteriaceae</taxon>
        <taxon>Sphingobacterium</taxon>
    </lineage>
</organism>
<keyword evidence="2" id="KW-0378">Hydrolase</keyword>
<comment type="caution">
    <text evidence="2">The sequence shown here is derived from an EMBL/GenBank/DDBJ whole genome shotgun (WGS) entry which is preliminary data.</text>
</comment>
<dbReference type="SUPFAM" id="SSF56935">
    <property type="entry name" value="Porins"/>
    <property type="match status" value="1"/>
</dbReference>
<keyword evidence="1" id="KW-0732">Signal</keyword>
<dbReference type="Proteomes" id="UP000295197">
    <property type="component" value="Unassembled WGS sequence"/>
</dbReference>
<accession>A0A4R3VWL6</accession>
<protein>
    <submittedName>
        <fullName evidence="2">Carboxypeptidase-like protein</fullName>
    </submittedName>
</protein>
<dbReference type="EMBL" id="SMBZ01000028">
    <property type="protein sequence ID" value="TCV11389.1"/>
    <property type="molecule type" value="Genomic_DNA"/>
</dbReference>
<gene>
    <name evidence="2" type="ORF">EDC17_102824</name>
</gene>
<feature type="chain" id="PRO_5020644975" evidence="1">
    <location>
        <begin position="21"/>
        <end position="894"/>
    </location>
</feature>
<name>A0A4R3VWL6_9SPHI</name>
<evidence type="ECO:0000313" key="3">
    <source>
        <dbReference type="Proteomes" id="UP000295197"/>
    </source>
</evidence>
<reference evidence="2 3" key="1">
    <citation type="submission" date="2019-03" db="EMBL/GenBank/DDBJ databases">
        <title>Genomic Encyclopedia of Type Strains, Phase IV (KMG-IV): sequencing the most valuable type-strain genomes for metagenomic binning, comparative biology and taxonomic classification.</title>
        <authorList>
            <person name="Goeker M."/>
        </authorList>
    </citation>
    <scope>NUCLEOTIDE SEQUENCE [LARGE SCALE GENOMIC DNA]</scope>
    <source>
        <strain evidence="2 3">DSM 22362</strain>
    </source>
</reference>
<dbReference type="RefSeq" id="WP_132778080.1">
    <property type="nucleotide sequence ID" value="NZ_SMBZ01000028.1"/>
</dbReference>
<keyword evidence="3" id="KW-1185">Reference proteome</keyword>